<feature type="domain" description="DUF5619" evidence="1">
    <location>
        <begin position="14"/>
        <end position="96"/>
    </location>
</feature>
<evidence type="ECO:0000313" key="2">
    <source>
        <dbReference type="EMBL" id="BBO70352.1"/>
    </source>
</evidence>
<dbReference type="RefSeq" id="WP_155318310.1">
    <property type="nucleotide sequence ID" value="NZ_AP021874.1"/>
</dbReference>
<organism evidence="2 3">
    <name type="scientific">Desulfosarcina alkanivorans</name>
    <dbReference type="NCBI Taxonomy" id="571177"/>
    <lineage>
        <taxon>Bacteria</taxon>
        <taxon>Pseudomonadati</taxon>
        <taxon>Thermodesulfobacteriota</taxon>
        <taxon>Desulfobacteria</taxon>
        <taxon>Desulfobacterales</taxon>
        <taxon>Desulfosarcinaceae</taxon>
        <taxon>Desulfosarcina</taxon>
    </lineage>
</organism>
<dbReference type="InterPro" id="IPR041145">
    <property type="entry name" value="DUF5619"/>
</dbReference>
<evidence type="ECO:0000259" key="1">
    <source>
        <dbReference type="Pfam" id="PF18505"/>
    </source>
</evidence>
<name>A0A5K7YKV0_9BACT</name>
<proteinExistence type="predicted"/>
<reference evidence="2 3" key="1">
    <citation type="submission" date="2019-11" db="EMBL/GenBank/DDBJ databases">
        <title>Comparative genomics of hydrocarbon-degrading Desulfosarcina strains.</title>
        <authorList>
            <person name="Watanabe M."/>
            <person name="Kojima H."/>
            <person name="Fukui M."/>
        </authorList>
    </citation>
    <scope>NUCLEOTIDE SEQUENCE [LARGE SCALE GENOMIC DNA]</scope>
    <source>
        <strain evidence="2 3">PL12</strain>
    </source>
</reference>
<evidence type="ECO:0000313" key="3">
    <source>
        <dbReference type="Proteomes" id="UP000427906"/>
    </source>
</evidence>
<gene>
    <name evidence="2" type="ORF">DSCA_42820</name>
</gene>
<sequence>MAELQTTSTEYTRDTVKMTVEDATLDLNEARAMAKAKARDMDSNAMMLSYHSGKTGEFWPNYECGGSGRPPWLVFAESRGYNLKIDINNGDYEFFYLRF</sequence>
<dbReference type="EMBL" id="AP021874">
    <property type="protein sequence ID" value="BBO70352.1"/>
    <property type="molecule type" value="Genomic_DNA"/>
</dbReference>
<accession>A0A5K7YKV0</accession>
<dbReference type="Pfam" id="PF18505">
    <property type="entry name" value="DUF5619"/>
    <property type="match status" value="1"/>
</dbReference>
<dbReference type="Proteomes" id="UP000427906">
    <property type="component" value="Chromosome"/>
</dbReference>
<dbReference type="KEGG" id="dalk:DSCA_42820"/>
<protein>
    <recommendedName>
        <fullName evidence="1">DUF5619 domain-containing protein</fullName>
    </recommendedName>
</protein>
<dbReference type="AlphaFoldDB" id="A0A5K7YKV0"/>
<keyword evidence="3" id="KW-1185">Reference proteome</keyword>
<dbReference type="Gene3D" id="3.30.1490.340">
    <property type="match status" value="1"/>
</dbReference>
<dbReference type="OrthoDB" id="5518218at2"/>